<sequence>MTVSIATRETDTGLAVSDAVERRQFVLETETELNPVAVDTDRFWFPVDEAVGVETTSLTLPSVVATYVRTGDGEMLAEVDHFDSHDFPVGEYSVELCAPIKLYVYTDGPLTVESMADRMELRFDDDAEVLVGARSHHKRPEATITTTADPRDQMAAVSALSSALKTTTCERSYPTLRGHPPTIELGDELDVPDELSSPDTGVRIEIPPTRRYLYPVAPLAYYLGATVEVGPTPRIVTDSGFEHPLDSPRGYEQEVERVLKQTFFFDCVTRTEGYYKVDLHERAAVEEFVALDFADLYDRSLAEQLEAYLDVPYAVVEDHVPEWKLTTHVDPTPENAELLPFLVNDLAVVRLPQGQSVSPSEAQMAAIDDFTRDDFTRSATDGGTGAPALVQPEQTDSLEQAWAGEDAPVGASKASVQAFRNRLDRTASDGDIDITVVCNDDAMGEEGNLAEEVYGSREDLPFDVTIYRNLSTVALQAVLETEMDFLHYIGHIDDEGFDCTDGKLDVDDLDTVGVDAFLLNACRSYDQGMALIERGAIGGVVTLTDVINSGAVRVGKTMVRLLNQGFPLRGALNLAKQQSIVGGQYIVVGDGNVDVVQADGGTPAHFDIERLDCGFEVAVHSYPAGNWQMGSITNLGISDVDTSYIASGELDTFEMSTAELSEFLEMGSAPVLVDGQFVWSDDLDLLEV</sequence>
<organism evidence="2 3">
    <name type="scientific">Halogranum amylolyticum</name>
    <dbReference type="NCBI Taxonomy" id="660520"/>
    <lineage>
        <taxon>Archaea</taxon>
        <taxon>Methanobacteriati</taxon>
        <taxon>Methanobacteriota</taxon>
        <taxon>Stenosarchaea group</taxon>
        <taxon>Halobacteria</taxon>
        <taxon>Halobacteriales</taxon>
        <taxon>Haloferacaceae</taxon>
    </lineage>
</organism>
<gene>
    <name evidence="2" type="ORF">SAMN04487948_105316</name>
</gene>
<dbReference type="EMBL" id="FODV01000005">
    <property type="protein sequence ID" value="SEO81927.1"/>
    <property type="molecule type" value="Genomic_DNA"/>
</dbReference>
<evidence type="ECO:0000313" key="3">
    <source>
        <dbReference type="Proteomes" id="UP000199126"/>
    </source>
</evidence>
<dbReference type="RefSeq" id="WP_089824520.1">
    <property type="nucleotide sequence ID" value="NZ_FODV01000005.1"/>
</dbReference>
<reference evidence="3" key="1">
    <citation type="submission" date="2016-10" db="EMBL/GenBank/DDBJ databases">
        <authorList>
            <person name="Varghese N."/>
            <person name="Submissions S."/>
        </authorList>
    </citation>
    <scope>NUCLEOTIDE SEQUENCE [LARGE SCALE GENOMIC DNA]</scope>
    <source>
        <strain evidence="3">CGMCC 1.10121</strain>
    </source>
</reference>
<proteinExistence type="predicted"/>
<dbReference type="OrthoDB" id="269729at2157"/>
<evidence type="ECO:0000313" key="2">
    <source>
        <dbReference type="EMBL" id="SEO81927.1"/>
    </source>
</evidence>
<dbReference type="AlphaFoldDB" id="A0A1H8STK6"/>
<accession>A0A1H8STK6</accession>
<name>A0A1H8STK6_9EURY</name>
<feature type="region of interest" description="Disordered" evidence="1">
    <location>
        <begin position="172"/>
        <end position="192"/>
    </location>
</feature>
<keyword evidence="3" id="KW-1185">Reference proteome</keyword>
<evidence type="ECO:0000256" key="1">
    <source>
        <dbReference type="SAM" id="MobiDB-lite"/>
    </source>
</evidence>
<dbReference type="Proteomes" id="UP000199126">
    <property type="component" value="Unassembled WGS sequence"/>
</dbReference>
<protein>
    <submittedName>
        <fullName evidence="2">Uncharacterized protein</fullName>
    </submittedName>
</protein>